<gene>
    <name evidence="1" type="primary">RE1_2122</name>
    <name evidence="1" type="ORF">CK203_053717</name>
</gene>
<proteinExistence type="predicted"/>
<dbReference type="AlphaFoldDB" id="A0A438FV09"/>
<dbReference type="PANTHER" id="PTHR42648">
    <property type="entry name" value="TRANSPOSASE, PUTATIVE-RELATED"/>
    <property type="match status" value="1"/>
</dbReference>
<dbReference type="Proteomes" id="UP000288805">
    <property type="component" value="Unassembled WGS sequence"/>
</dbReference>
<sequence>MGTLKRRHRHIVETGLSLLTHASMPLSYWPFAFSTAVYLINRLPTPTLNHLSPYFKLFGTFPNYSKLRSFGCSAILGFAHTHPTNSSLAPPLASLLGTLPLKVPIYVLTHPPSSIHFPSCPLC</sequence>
<dbReference type="EMBL" id="QGNW01000731">
    <property type="protein sequence ID" value="RVW63793.1"/>
    <property type="molecule type" value="Genomic_DNA"/>
</dbReference>
<comment type="caution">
    <text evidence="1">The sequence shown here is derived from an EMBL/GenBank/DDBJ whole genome shotgun (WGS) entry which is preliminary data.</text>
</comment>
<accession>A0A438FV09</accession>
<name>A0A438FV09_VITVI</name>
<dbReference type="InterPro" id="IPR012337">
    <property type="entry name" value="RNaseH-like_sf"/>
</dbReference>
<dbReference type="SUPFAM" id="SSF53098">
    <property type="entry name" value="Ribonuclease H-like"/>
    <property type="match status" value="1"/>
</dbReference>
<organism evidence="1 2">
    <name type="scientific">Vitis vinifera</name>
    <name type="common">Grape</name>
    <dbReference type="NCBI Taxonomy" id="29760"/>
    <lineage>
        <taxon>Eukaryota</taxon>
        <taxon>Viridiplantae</taxon>
        <taxon>Streptophyta</taxon>
        <taxon>Embryophyta</taxon>
        <taxon>Tracheophyta</taxon>
        <taxon>Spermatophyta</taxon>
        <taxon>Magnoliopsida</taxon>
        <taxon>eudicotyledons</taxon>
        <taxon>Gunneridae</taxon>
        <taxon>Pentapetalae</taxon>
        <taxon>rosids</taxon>
        <taxon>Vitales</taxon>
        <taxon>Vitaceae</taxon>
        <taxon>Viteae</taxon>
        <taxon>Vitis</taxon>
    </lineage>
</organism>
<dbReference type="PANTHER" id="PTHR42648:SF26">
    <property type="entry name" value="INTEGRASE CATALYTIC DOMAIN-CONTAINING PROTEIN"/>
    <property type="match status" value="1"/>
</dbReference>
<protein>
    <submittedName>
        <fullName evidence="1">Retrovirus-related Pol polyprotein from transposon RE1</fullName>
    </submittedName>
</protein>
<reference evidence="1 2" key="1">
    <citation type="journal article" date="2018" name="PLoS Genet.">
        <title>Population sequencing reveals clonal diversity and ancestral inbreeding in the grapevine cultivar Chardonnay.</title>
        <authorList>
            <person name="Roach M.J."/>
            <person name="Johnson D.L."/>
            <person name="Bohlmann J."/>
            <person name="van Vuuren H.J."/>
            <person name="Jones S.J."/>
            <person name="Pretorius I.S."/>
            <person name="Schmidt S.A."/>
            <person name="Borneman A.R."/>
        </authorList>
    </citation>
    <scope>NUCLEOTIDE SEQUENCE [LARGE SCALE GENOMIC DNA]</scope>
    <source>
        <strain evidence="2">cv. Chardonnay</strain>
        <tissue evidence="1">Leaf</tissue>
    </source>
</reference>
<evidence type="ECO:0000313" key="1">
    <source>
        <dbReference type="EMBL" id="RVW63793.1"/>
    </source>
</evidence>
<evidence type="ECO:0000313" key="2">
    <source>
        <dbReference type="Proteomes" id="UP000288805"/>
    </source>
</evidence>
<dbReference type="InterPro" id="IPR039537">
    <property type="entry name" value="Retrotran_Ty1/copia-like"/>
</dbReference>